<dbReference type="PANTHER" id="PTHR10192">
    <property type="entry name" value="MOLYBDOPTERIN BIOSYNTHESIS PROTEIN"/>
    <property type="match status" value="1"/>
</dbReference>
<gene>
    <name evidence="3" type="ORF">S06H3_64936</name>
</gene>
<dbReference type="InterPro" id="IPR036425">
    <property type="entry name" value="MoaB/Mog-like_dom_sf"/>
</dbReference>
<feature type="domain" description="MoeA N-terminal and linker" evidence="2">
    <location>
        <begin position="1"/>
        <end position="71"/>
    </location>
</feature>
<dbReference type="InterPro" id="IPR038987">
    <property type="entry name" value="MoeA-like"/>
</dbReference>
<comment type="caution">
    <text evidence="3">The sequence shown here is derived from an EMBL/GenBank/DDBJ whole genome shotgun (WGS) entry which is preliminary data.</text>
</comment>
<proteinExistence type="predicted"/>
<reference evidence="3" key="1">
    <citation type="journal article" date="2014" name="Front. Microbiol.">
        <title>High frequency of phylogenetically diverse reductive dehalogenase-homologous genes in deep subseafloor sedimentary metagenomes.</title>
        <authorList>
            <person name="Kawai M."/>
            <person name="Futagami T."/>
            <person name="Toyoda A."/>
            <person name="Takaki Y."/>
            <person name="Nishi S."/>
            <person name="Hori S."/>
            <person name="Arai W."/>
            <person name="Tsubouchi T."/>
            <person name="Morono Y."/>
            <person name="Uchiyama I."/>
            <person name="Ito T."/>
            <person name="Fujiyama A."/>
            <person name="Inagaki F."/>
            <person name="Takami H."/>
        </authorList>
    </citation>
    <scope>NUCLEOTIDE SEQUENCE</scope>
    <source>
        <strain evidence="3">Expedition CK06-06</strain>
    </source>
</reference>
<dbReference type="SUPFAM" id="SSF63882">
    <property type="entry name" value="MoeA N-terminal region -like"/>
    <property type="match status" value="1"/>
</dbReference>
<dbReference type="SUPFAM" id="SSF53218">
    <property type="entry name" value="Molybdenum cofactor biosynthesis proteins"/>
    <property type="match status" value="1"/>
</dbReference>
<feature type="non-terminal residue" evidence="3">
    <location>
        <position position="1"/>
    </location>
</feature>
<dbReference type="InterPro" id="IPR005110">
    <property type="entry name" value="MoeA_linker/N"/>
</dbReference>
<dbReference type="PANTHER" id="PTHR10192:SF5">
    <property type="entry name" value="GEPHYRIN"/>
    <property type="match status" value="1"/>
</dbReference>
<name>X1Q729_9ZZZZ</name>
<dbReference type="Gene3D" id="2.170.190.11">
    <property type="entry name" value="Molybdopterin biosynthesis moea protein, domain 3"/>
    <property type="match status" value="1"/>
</dbReference>
<organism evidence="3">
    <name type="scientific">marine sediment metagenome</name>
    <dbReference type="NCBI Taxonomy" id="412755"/>
    <lineage>
        <taxon>unclassified sequences</taxon>
        <taxon>metagenomes</taxon>
        <taxon>ecological metagenomes</taxon>
    </lineage>
</organism>
<dbReference type="GO" id="GO:0005829">
    <property type="term" value="C:cytosol"/>
    <property type="evidence" value="ECO:0007669"/>
    <property type="project" value="TreeGrafter"/>
</dbReference>
<evidence type="ECO:0000256" key="1">
    <source>
        <dbReference type="SAM" id="MobiDB-lite"/>
    </source>
</evidence>
<dbReference type="GO" id="GO:0006777">
    <property type="term" value="P:Mo-molybdopterin cofactor biosynthetic process"/>
    <property type="evidence" value="ECO:0007669"/>
    <property type="project" value="TreeGrafter"/>
</dbReference>
<dbReference type="GO" id="GO:0061599">
    <property type="term" value="F:molybdopterin molybdotransferase activity"/>
    <property type="evidence" value="ECO:0007669"/>
    <property type="project" value="TreeGrafter"/>
</dbReference>
<feature type="region of interest" description="Disordered" evidence="1">
    <location>
        <begin position="1"/>
        <end position="24"/>
    </location>
</feature>
<dbReference type="EMBL" id="BARV01043528">
    <property type="protein sequence ID" value="GAI64013.1"/>
    <property type="molecule type" value="Genomic_DNA"/>
</dbReference>
<dbReference type="InterPro" id="IPR036135">
    <property type="entry name" value="MoeA_linker/N_sf"/>
</dbReference>
<evidence type="ECO:0000259" key="2">
    <source>
        <dbReference type="Pfam" id="PF03453"/>
    </source>
</evidence>
<sequence length="109" mass="11352">PLPSGADSVVRFEDTDEASPKGPPAQIGIFYEAEAGLNIRRAGESIARGSIVLTKGVVIRPSAVGVLASLGRSTAMVIRRPVVAILATGDELVDINQPLPLGKIYDSNT</sequence>
<feature type="non-terminal residue" evidence="3">
    <location>
        <position position="109"/>
    </location>
</feature>
<evidence type="ECO:0000313" key="3">
    <source>
        <dbReference type="EMBL" id="GAI64013.1"/>
    </source>
</evidence>
<dbReference type="Gene3D" id="3.40.980.10">
    <property type="entry name" value="MoaB/Mog-like domain"/>
    <property type="match status" value="1"/>
</dbReference>
<dbReference type="Pfam" id="PF03453">
    <property type="entry name" value="MoeA_N"/>
    <property type="match status" value="1"/>
</dbReference>
<accession>X1Q729</accession>
<protein>
    <recommendedName>
        <fullName evidence="2">MoeA N-terminal and linker domain-containing protein</fullName>
    </recommendedName>
</protein>
<dbReference type="AlphaFoldDB" id="X1Q729"/>